<protein>
    <submittedName>
        <fullName evidence="2">Uncharacterized protein</fullName>
    </submittedName>
</protein>
<evidence type="ECO:0000313" key="2">
    <source>
        <dbReference type="EMBL" id="KAJ9545293.1"/>
    </source>
</evidence>
<evidence type="ECO:0000313" key="3">
    <source>
        <dbReference type="Proteomes" id="UP001172457"/>
    </source>
</evidence>
<dbReference type="AlphaFoldDB" id="A0AA38SMV4"/>
<dbReference type="PANTHER" id="PTHR11439">
    <property type="entry name" value="GAG-POL-RELATED RETROTRANSPOSON"/>
    <property type="match status" value="1"/>
</dbReference>
<name>A0AA38SMV4_9ASTR</name>
<dbReference type="EMBL" id="JARYMX010000006">
    <property type="protein sequence ID" value="KAJ9545293.1"/>
    <property type="molecule type" value="Genomic_DNA"/>
</dbReference>
<organism evidence="2 3">
    <name type="scientific">Centaurea solstitialis</name>
    <name type="common">yellow star-thistle</name>
    <dbReference type="NCBI Taxonomy" id="347529"/>
    <lineage>
        <taxon>Eukaryota</taxon>
        <taxon>Viridiplantae</taxon>
        <taxon>Streptophyta</taxon>
        <taxon>Embryophyta</taxon>
        <taxon>Tracheophyta</taxon>
        <taxon>Spermatophyta</taxon>
        <taxon>Magnoliopsida</taxon>
        <taxon>eudicotyledons</taxon>
        <taxon>Gunneridae</taxon>
        <taxon>Pentapetalae</taxon>
        <taxon>asterids</taxon>
        <taxon>campanulids</taxon>
        <taxon>Asterales</taxon>
        <taxon>Asteraceae</taxon>
        <taxon>Carduoideae</taxon>
        <taxon>Cardueae</taxon>
        <taxon>Centaureinae</taxon>
        <taxon>Centaurea</taxon>
    </lineage>
</organism>
<proteinExistence type="predicted"/>
<dbReference type="Proteomes" id="UP001172457">
    <property type="component" value="Chromosome 6"/>
</dbReference>
<dbReference type="PANTHER" id="PTHR11439:SF483">
    <property type="entry name" value="PEPTIDE SYNTHASE GLIP-LIKE, PUTATIVE (AFU_ORTHOLOGUE AFUA_3G12920)-RELATED"/>
    <property type="match status" value="1"/>
</dbReference>
<feature type="compositionally biased region" description="Polar residues" evidence="1">
    <location>
        <begin position="1"/>
        <end position="10"/>
    </location>
</feature>
<reference evidence="2" key="1">
    <citation type="submission" date="2023-03" db="EMBL/GenBank/DDBJ databases">
        <title>Chromosome-scale reference genome and RAD-based genetic map of yellow starthistle (Centaurea solstitialis) reveal putative structural variation and QTLs associated with invader traits.</title>
        <authorList>
            <person name="Reatini B."/>
            <person name="Cang F.A."/>
            <person name="Jiang Q."/>
            <person name="Mckibben M.T.W."/>
            <person name="Barker M.S."/>
            <person name="Rieseberg L.H."/>
            <person name="Dlugosch K.M."/>
        </authorList>
    </citation>
    <scope>NUCLEOTIDE SEQUENCE</scope>
    <source>
        <strain evidence="2">CAN-66</strain>
        <tissue evidence="2">Leaf</tissue>
    </source>
</reference>
<accession>A0AA38SMV4</accession>
<comment type="caution">
    <text evidence="2">The sequence shown here is derived from an EMBL/GenBank/DDBJ whole genome shotgun (WGS) entry which is preliminary data.</text>
</comment>
<sequence>MKLLDPTSTPMELGLKFSKDSSENEVDPSTYRSMVGGLMYLTNTCRDILFSVSLISRFMECPKRSNFITSKGLLIMEFARKGERLEHNLIH</sequence>
<gene>
    <name evidence="2" type="ORF">OSB04_025000</name>
</gene>
<feature type="region of interest" description="Disordered" evidence="1">
    <location>
        <begin position="1"/>
        <end position="24"/>
    </location>
</feature>
<keyword evidence="3" id="KW-1185">Reference proteome</keyword>
<evidence type="ECO:0000256" key="1">
    <source>
        <dbReference type="SAM" id="MobiDB-lite"/>
    </source>
</evidence>